<keyword evidence="3" id="KW-1185">Reference proteome</keyword>
<dbReference type="CDD" id="cd01949">
    <property type="entry name" value="GGDEF"/>
    <property type="match status" value="1"/>
</dbReference>
<dbReference type="InterPro" id="IPR029787">
    <property type="entry name" value="Nucleotide_cyclase"/>
</dbReference>
<dbReference type="SUPFAM" id="SSF55073">
    <property type="entry name" value="Nucleotide cyclase"/>
    <property type="match status" value="1"/>
</dbReference>
<sequence length="241" mass="27509">MLEEELLKIVNSLPKFKNLYDIIRVVDSVRKVSLATLHNENFDLKEEMCYVFCKQPKPCTRCIAIKAYTQNDSLFEIVNWKGKLYLVIASPFKEVNSDTIIVEIIKDITQKGYILNEGSNTSPTIKAYLDEISTQVIVDELTGLYNRRYIAKMLFSDITRSIMFGYPICIIMTDIDGFKEINNTYGHLIGDKVLKDFASILKGSVRKGSDWVARYSEDESLIVANNTNEEGGYKLAEKLDN</sequence>
<organism evidence="2 3">
    <name type="scientific">Caldicellulosiruptor naganoensis</name>
    <dbReference type="NCBI Taxonomy" id="29324"/>
    <lineage>
        <taxon>Bacteria</taxon>
        <taxon>Bacillati</taxon>
        <taxon>Bacillota</taxon>
        <taxon>Bacillota incertae sedis</taxon>
        <taxon>Caldicellulosiruptorales</taxon>
        <taxon>Caldicellulosiruptoraceae</taxon>
        <taxon>Caldicellulosiruptor</taxon>
    </lineage>
</organism>
<dbReference type="Proteomes" id="UP001164745">
    <property type="component" value="Chromosome"/>
</dbReference>
<dbReference type="Pfam" id="PF00990">
    <property type="entry name" value="GGDEF"/>
    <property type="match status" value="1"/>
</dbReference>
<evidence type="ECO:0000313" key="2">
    <source>
        <dbReference type="EMBL" id="WAM32454.1"/>
    </source>
</evidence>
<dbReference type="InterPro" id="IPR050469">
    <property type="entry name" value="Diguanylate_Cyclase"/>
</dbReference>
<dbReference type="RefSeq" id="WP_052671474.1">
    <property type="nucleotide sequence ID" value="NZ_CP113864.1"/>
</dbReference>
<dbReference type="SMART" id="SM00267">
    <property type="entry name" value="GGDEF"/>
    <property type="match status" value="1"/>
</dbReference>
<dbReference type="PROSITE" id="PS50887">
    <property type="entry name" value="GGDEF"/>
    <property type="match status" value="1"/>
</dbReference>
<dbReference type="PANTHER" id="PTHR45138:SF6">
    <property type="entry name" value="DIGUANYLATE CYCLASE DGCN"/>
    <property type="match status" value="1"/>
</dbReference>
<evidence type="ECO:0000313" key="3">
    <source>
        <dbReference type="Proteomes" id="UP001164745"/>
    </source>
</evidence>
<dbReference type="PANTHER" id="PTHR45138">
    <property type="entry name" value="REGULATORY COMPONENTS OF SENSORY TRANSDUCTION SYSTEM"/>
    <property type="match status" value="1"/>
</dbReference>
<dbReference type="EMBL" id="CP113864">
    <property type="protein sequence ID" value="WAM32454.1"/>
    <property type="molecule type" value="Genomic_DNA"/>
</dbReference>
<protein>
    <submittedName>
        <fullName evidence="2">GGDEF domain-containing protein</fullName>
    </submittedName>
</protein>
<dbReference type="InterPro" id="IPR043128">
    <property type="entry name" value="Rev_trsase/Diguanyl_cyclase"/>
</dbReference>
<evidence type="ECO:0000259" key="1">
    <source>
        <dbReference type="PROSITE" id="PS50887"/>
    </source>
</evidence>
<proteinExistence type="predicted"/>
<reference evidence="2" key="1">
    <citation type="submission" date="2022-12" db="EMBL/GenBank/DDBJ databases">
        <authorList>
            <person name="Bing R.G."/>
            <person name="Willard D.J."/>
            <person name="Manesh M.J.H."/>
            <person name="Laemthong T."/>
            <person name="Crosby J.R."/>
            <person name="Kelly R.M."/>
        </authorList>
    </citation>
    <scope>NUCLEOTIDE SEQUENCE</scope>
    <source>
        <strain evidence="2">DSM 8991</strain>
    </source>
</reference>
<dbReference type="Gene3D" id="3.30.70.270">
    <property type="match status" value="1"/>
</dbReference>
<feature type="domain" description="GGDEF" evidence="1">
    <location>
        <begin position="166"/>
        <end position="241"/>
    </location>
</feature>
<accession>A0ABY7BM34</accession>
<dbReference type="InterPro" id="IPR000160">
    <property type="entry name" value="GGDEF_dom"/>
</dbReference>
<name>A0ABY7BM34_9FIRM</name>
<dbReference type="NCBIfam" id="TIGR00254">
    <property type="entry name" value="GGDEF"/>
    <property type="match status" value="1"/>
</dbReference>
<gene>
    <name evidence="2" type="ORF">OTJ99_001005</name>
</gene>